<keyword evidence="8" id="KW-1185">Reference proteome</keyword>
<keyword evidence="3 6" id="KW-1133">Transmembrane helix</keyword>
<reference evidence="7" key="2">
    <citation type="submission" date="2025-09" db="UniProtKB">
        <authorList>
            <consortium name="Ensembl"/>
        </authorList>
    </citation>
    <scope>IDENTIFICATION</scope>
</reference>
<evidence type="ECO:0000256" key="1">
    <source>
        <dbReference type="ARBA" id="ARBA00004141"/>
    </source>
</evidence>
<dbReference type="Ensembl" id="ENSCPRT00005006579.1">
    <property type="protein sequence ID" value="ENSCPRP00005005606.1"/>
    <property type="gene ID" value="ENSCPRG00005004031.1"/>
</dbReference>
<evidence type="ECO:0000256" key="4">
    <source>
        <dbReference type="ARBA" id="ARBA00023136"/>
    </source>
</evidence>
<dbReference type="PANTHER" id="PTHR19282:SF3">
    <property type="entry name" value="TETRASPANIN-31"/>
    <property type="match status" value="1"/>
</dbReference>
<feature type="transmembrane region" description="Helical" evidence="6">
    <location>
        <begin position="73"/>
        <end position="92"/>
    </location>
</feature>
<dbReference type="PRINTS" id="PR00259">
    <property type="entry name" value="TMFOUR"/>
</dbReference>
<feature type="transmembrane region" description="Helical" evidence="6">
    <location>
        <begin position="12"/>
        <end position="33"/>
    </location>
</feature>
<evidence type="ECO:0000256" key="5">
    <source>
        <dbReference type="ARBA" id="ARBA00023180"/>
    </source>
</evidence>
<dbReference type="Pfam" id="PF00335">
    <property type="entry name" value="Tetraspanin"/>
    <property type="match status" value="1"/>
</dbReference>
<gene>
    <name evidence="7" type="primary">TSPAN31</name>
</gene>
<evidence type="ECO:0000256" key="2">
    <source>
        <dbReference type="ARBA" id="ARBA00022692"/>
    </source>
</evidence>
<comment type="subcellular location">
    <subcellularLocation>
        <location evidence="1">Membrane</location>
        <topology evidence="1">Multi-pass membrane protein</topology>
    </subcellularLocation>
</comment>
<dbReference type="AlphaFoldDB" id="A0A7M4FT56"/>
<sequence length="289" mass="30879">MGCGGFACTRNALCALNVVYVLVGLLLIGVAAWGKGFDIVSSIRIIGGVLAVGIFLLLIAVVGLVGAIHHHQVLLFFYMIILGLVFIFQFGISCSCLALNRSRQESLFNTTWHLLSNETRQSVEESLDCCGLFNDTRDPDALCTFQTDLSLCHAKCVGSREQGVVCLTCGEKMLKHSDEALKILGGVGLFFSFTEVWWGQEGGWVGGMWAVPPPTNLLSFPDPGCVACHAVPQPEGPPSQPQRLLIGRSCPLRAPLPLAIAARKGRLALPIPWGLCQGPKLPSAAPAAV</sequence>
<dbReference type="GO" id="GO:0016020">
    <property type="term" value="C:membrane"/>
    <property type="evidence" value="ECO:0007669"/>
    <property type="project" value="UniProtKB-SubCell"/>
</dbReference>
<feature type="transmembrane region" description="Helical" evidence="6">
    <location>
        <begin position="45"/>
        <end position="66"/>
    </location>
</feature>
<name>A0A7M4FT56_CROPO</name>
<dbReference type="OMA" id="MNDNTRI"/>
<organism evidence="7 8">
    <name type="scientific">Crocodylus porosus</name>
    <name type="common">Saltwater crocodile</name>
    <name type="synonym">Estuarine crocodile</name>
    <dbReference type="NCBI Taxonomy" id="8502"/>
    <lineage>
        <taxon>Eukaryota</taxon>
        <taxon>Metazoa</taxon>
        <taxon>Chordata</taxon>
        <taxon>Craniata</taxon>
        <taxon>Vertebrata</taxon>
        <taxon>Euteleostomi</taxon>
        <taxon>Archelosauria</taxon>
        <taxon>Archosauria</taxon>
        <taxon>Crocodylia</taxon>
        <taxon>Longirostres</taxon>
        <taxon>Crocodylidae</taxon>
        <taxon>Crocodylus</taxon>
    </lineage>
</organism>
<dbReference type="PANTHER" id="PTHR19282">
    <property type="entry name" value="TETRASPANIN"/>
    <property type="match status" value="1"/>
</dbReference>
<evidence type="ECO:0000256" key="6">
    <source>
        <dbReference type="SAM" id="Phobius"/>
    </source>
</evidence>
<keyword evidence="4 6" id="KW-0472">Membrane</keyword>
<dbReference type="GeneTree" id="ENSGT00940000160351"/>
<dbReference type="InterPro" id="IPR018499">
    <property type="entry name" value="Tetraspanin/Peripherin"/>
</dbReference>
<keyword evidence="2 6" id="KW-0812">Transmembrane</keyword>
<keyword evidence="5" id="KW-0325">Glycoprotein</keyword>
<dbReference type="Proteomes" id="UP000594220">
    <property type="component" value="Unplaced"/>
</dbReference>
<evidence type="ECO:0000313" key="7">
    <source>
        <dbReference type="Ensembl" id="ENSCPRP00005005606.1"/>
    </source>
</evidence>
<evidence type="ECO:0000256" key="3">
    <source>
        <dbReference type="ARBA" id="ARBA00022989"/>
    </source>
</evidence>
<reference evidence="7" key="1">
    <citation type="submission" date="2025-08" db="UniProtKB">
        <authorList>
            <consortium name="Ensembl"/>
        </authorList>
    </citation>
    <scope>IDENTIFICATION</scope>
</reference>
<evidence type="ECO:0000313" key="8">
    <source>
        <dbReference type="Proteomes" id="UP000594220"/>
    </source>
</evidence>
<proteinExistence type="predicted"/>
<accession>A0A7M4FT56</accession>
<protein>
    <submittedName>
        <fullName evidence="7">Tetraspanin 31</fullName>
    </submittedName>
</protein>